<feature type="compositionally biased region" description="Low complexity" evidence="2">
    <location>
        <begin position="8"/>
        <end position="20"/>
    </location>
</feature>
<feature type="region of interest" description="Disordered" evidence="2">
    <location>
        <begin position="1"/>
        <end position="21"/>
    </location>
</feature>
<comment type="caution">
    <text evidence="3">The sequence shown here is derived from an EMBL/GenBank/DDBJ whole genome shotgun (WGS) entry which is preliminary data.</text>
</comment>
<dbReference type="Proteomes" id="UP000275356">
    <property type="component" value="Unassembled WGS sequence"/>
</dbReference>
<reference evidence="3 4" key="1">
    <citation type="submission" date="2018-11" db="EMBL/GenBank/DDBJ databases">
        <title>Sequencing the genomes of 1000 actinobacteria strains.</title>
        <authorList>
            <person name="Klenk H.-P."/>
        </authorList>
    </citation>
    <scope>NUCLEOTIDE SEQUENCE [LARGE SCALE GENOMIC DNA]</scope>
    <source>
        <strain evidence="3 4">DSM 13521</strain>
    </source>
</reference>
<evidence type="ECO:0000313" key="4">
    <source>
        <dbReference type="Proteomes" id="UP000275356"/>
    </source>
</evidence>
<evidence type="ECO:0000256" key="2">
    <source>
        <dbReference type="SAM" id="MobiDB-lite"/>
    </source>
</evidence>
<dbReference type="Gene3D" id="3.20.20.70">
    <property type="entry name" value="Aldolase class I"/>
    <property type="match status" value="1"/>
</dbReference>
<proteinExistence type="predicted"/>
<gene>
    <name evidence="3" type="ORF">EDD28_1298</name>
</gene>
<dbReference type="GO" id="GO:0005975">
    <property type="term" value="P:carbohydrate metabolic process"/>
    <property type="evidence" value="ECO:0007669"/>
    <property type="project" value="InterPro"/>
</dbReference>
<keyword evidence="4" id="KW-1185">Reference proteome</keyword>
<accession>A0A3N2DAA3</accession>
<name>A0A3N2DAA3_9MICO</name>
<dbReference type="OrthoDB" id="9809101at2"/>
<dbReference type="SUPFAM" id="SSF51569">
    <property type="entry name" value="Aldolase"/>
    <property type="match status" value="1"/>
</dbReference>
<dbReference type="PANTHER" id="PTHR10683">
    <property type="entry name" value="TRANSALDOLASE"/>
    <property type="match status" value="1"/>
</dbReference>
<sequence>MSDTLIQSAAPEAAASPTTAGREAPCALLRMTRRFPRTALWNDSADPVQLAASIGFGAVGATCNPVIALAAVRADRERWEARIAQIHREHPTATEGEIGWQVVEELSTGAAAQLLPAFEATGGRNGRLSIQTNPQLAFHTDALVAQAERFAGLAPNVIVKIPATAEGIAAIEEATYRGIATNATVSFTVPQAVAVAEAVERGLERRAADGLPDVELGSVATIMGGRLDDWLKVQAERRGLLLTPGALDWAGVAALKNAYRIFTERGYRTRVLSAAFRNRLQLTELVGGDLVLSPPFEWQARINAADLELDERIDVPVAPEILAELSRHLPDFVRAYEPDGMAPEEFASFGATRQTLRQFLAANAELEQLVRDVVVPAP</sequence>
<evidence type="ECO:0000256" key="1">
    <source>
        <dbReference type="ARBA" id="ARBA00023270"/>
    </source>
</evidence>
<dbReference type="InterPro" id="IPR001585">
    <property type="entry name" value="TAL/FSA"/>
</dbReference>
<dbReference type="RefSeq" id="WP_123738846.1">
    <property type="nucleotide sequence ID" value="NZ_RKHQ01000001.1"/>
</dbReference>
<dbReference type="Pfam" id="PF00923">
    <property type="entry name" value="TAL_FSA"/>
    <property type="match status" value="1"/>
</dbReference>
<dbReference type="AlphaFoldDB" id="A0A3N2DAA3"/>
<organism evidence="3 4">
    <name type="scientific">Salana multivorans</name>
    <dbReference type="NCBI Taxonomy" id="120377"/>
    <lineage>
        <taxon>Bacteria</taxon>
        <taxon>Bacillati</taxon>
        <taxon>Actinomycetota</taxon>
        <taxon>Actinomycetes</taxon>
        <taxon>Micrococcales</taxon>
        <taxon>Beutenbergiaceae</taxon>
        <taxon>Salana</taxon>
    </lineage>
</organism>
<evidence type="ECO:0000313" key="3">
    <source>
        <dbReference type="EMBL" id="ROR96707.1"/>
    </source>
</evidence>
<keyword evidence="1" id="KW-0704">Schiff base</keyword>
<dbReference type="EMBL" id="RKHQ01000001">
    <property type="protein sequence ID" value="ROR96707.1"/>
    <property type="molecule type" value="Genomic_DNA"/>
</dbReference>
<protein>
    <submittedName>
        <fullName evidence="3">Transaldolase</fullName>
    </submittedName>
</protein>
<dbReference type="InterPro" id="IPR013785">
    <property type="entry name" value="Aldolase_TIM"/>
</dbReference>